<sequence>MNSSTSAVRATAAQQLGEIQKQHPGELYNLLQRVVVHLRSDQWETRLAAGQAIEAIASNVPQWDPQEPAQSEKTSIGCDDSYENKLTFESFNINSVLLHGRPLLGSAGKEYDLDLNDLSPAERLALQRKNLKQRLGLGSQFMDELLDDADINAEVLSSPTTFGATSTAVTTTMSTIPSAMITSPIKQESTTPPQLPPPPSIAPEPDLSGLSARERNRLKRKAKKDAKDKGKEKVRVLDLGSSRRTGNETSGPPLAPVGPITSPTAVKVEDGQPEEYFNFTPQPCSNKIVVEAKKDVSSAICEDQKNEWPFESVCELLCLDLFDSRWEIRHGAAIGLREILKVHGYGAGRLIGLTKEENEQRHHKWLNDIAIRLLCVFALDRFGDFVSDQVVAPVRETCSQTMGALLRYMSPEGVQNVHTVLLKLLYQSDFGESQSIWEVRHAGMLGLKYAVAVRKDLVETMLDGTVGAVILGLQDRDDDVRAVAASILLPIAESFVQLSPHNIPQVVSVLWDCLKDLKDDLTSSTGNVMDLLGKSTVKWQFDFRENNLITKLFSFPSVLEYMRTAAASNPAQSLSTLIPRLYPFFRHTIMSVRSAVLNTLLTFLSMQDVEEWVDDRIFRLAFQNMIVEEKR</sequence>
<dbReference type="PANTHER" id="PTHR36498">
    <property type="entry name" value="TATA-BINDING PROTEIN-ASSOCIATED FACTOR 172"/>
    <property type="match status" value="1"/>
</dbReference>
<organism evidence="2 3">
    <name type="scientific">Paraglomus occultum</name>
    <dbReference type="NCBI Taxonomy" id="144539"/>
    <lineage>
        <taxon>Eukaryota</taxon>
        <taxon>Fungi</taxon>
        <taxon>Fungi incertae sedis</taxon>
        <taxon>Mucoromycota</taxon>
        <taxon>Glomeromycotina</taxon>
        <taxon>Glomeromycetes</taxon>
        <taxon>Paraglomerales</taxon>
        <taxon>Paraglomeraceae</taxon>
        <taxon>Paraglomus</taxon>
    </lineage>
</organism>
<protein>
    <submittedName>
        <fullName evidence="2">3464_t:CDS:1</fullName>
    </submittedName>
</protein>
<proteinExistence type="predicted"/>
<dbReference type="Gene3D" id="1.25.10.10">
    <property type="entry name" value="Leucine-rich Repeat Variant"/>
    <property type="match status" value="1"/>
</dbReference>
<dbReference type="OrthoDB" id="10252227at2759"/>
<evidence type="ECO:0000313" key="3">
    <source>
        <dbReference type="Proteomes" id="UP000789572"/>
    </source>
</evidence>
<feature type="non-terminal residue" evidence="2">
    <location>
        <position position="631"/>
    </location>
</feature>
<dbReference type="Proteomes" id="UP000789572">
    <property type="component" value="Unassembled WGS sequence"/>
</dbReference>
<dbReference type="GO" id="GO:0016887">
    <property type="term" value="F:ATP hydrolysis activity"/>
    <property type="evidence" value="ECO:0007669"/>
    <property type="project" value="InterPro"/>
</dbReference>
<dbReference type="InterPro" id="IPR011989">
    <property type="entry name" value="ARM-like"/>
</dbReference>
<accession>A0A9N9B3M1</accession>
<feature type="compositionally biased region" description="Pro residues" evidence="1">
    <location>
        <begin position="193"/>
        <end position="202"/>
    </location>
</feature>
<dbReference type="InterPro" id="IPR044972">
    <property type="entry name" value="Mot1"/>
</dbReference>
<dbReference type="GO" id="GO:0017025">
    <property type="term" value="F:TBP-class protein binding"/>
    <property type="evidence" value="ECO:0007669"/>
    <property type="project" value="InterPro"/>
</dbReference>
<evidence type="ECO:0000313" key="2">
    <source>
        <dbReference type="EMBL" id="CAG8552138.1"/>
    </source>
</evidence>
<name>A0A9N9B3M1_9GLOM</name>
<dbReference type="PANTHER" id="PTHR36498:SF1">
    <property type="entry name" value="TATA-BINDING PROTEIN-ASSOCIATED FACTOR 172"/>
    <property type="match status" value="1"/>
</dbReference>
<dbReference type="GO" id="GO:0003677">
    <property type="term" value="F:DNA binding"/>
    <property type="evidence" value="ECO:0007669"/>
    <property type="project" value="InterPro"/>
</dbReference>
<dbReference type="AlphaFoldDB" id="A0A9N9B3M1"/>
<dbReference type="EMBL" id="CAJVPJ010000726">
    <property type="protein sequence ID" value="CAG8552138.1"/>
    <property type="molecule type" value="Genomic_DNA"/>
</dbReference>
<gene>
    <name evidence="2" type="ORF">POCULU_LOCUS5075</name>
</gene>
<feature type="region of interest" description="Disordered" evidence="1">
    <location>
        <begin position="186"/>
        <end position="265"/>
    </location>
</feature>
<feature type="compositionally biased region" description="Basic and acidic residues" evidence="1">
    <location>
        <begin position="225"/>
        <end position="236"/>
    </location>
</feature>
<dbReference type="SUPFAM" id="SSF48371">
    <property type="entry name" value="ARM repeat"/>
    <property type="match status" value="1"/>
</dbReference>
<dbReference type="InterPro" id="IPR016024">
    <property type="entry name" value="ARM-type_fold"/>
</dbReference>
<keyword evidence="3" id="KW-1185">Reference proteome</keyword>
<comment type="caution">
    <text evidence="2">The sequence shown here is derived from an EMBL/GenBank/DDBJ whole genome shotgun (WGS) entry which is preliminary data.</text>
</comment>
<reference evidence="2" key="1">
    <citation type="submission" date="2021-06" db="EMBL/GenBank/DDBJ databases">
        <authorList>
            <person name="Kallberg Y."/>
            <person name="Tangrot J."/>
            <person name="Rosling A."/>
        </authorList>
    </citation>
    <scope>NUCLEOTIDE SEQUENCE</scope>
    <source>
        <strain evidence="2">IA702</strain>
    </source>
</reference>
<evidence type="ECO:0000256" key="1">
    <source>
        <dbReference type="SAM" id="MobiDB-lite"/>
    </source>
</evidence>